<dbReference type="RefSeq" id="WP_343852704.1">
    <property type="nucleotide sequence ID" value="NZ_BAAAFI010000035.1"/>
</dbReference>
<feature type="region of interest" description="Disordered" evidence="1">
    <location>
        <begin position="156"/>
        <end position="177"/>
    </location>
</feature>
<comment type="caution">
    <text evidence="2">The sequence shown here is derived from an EMBL/GenBank/DDBJ whole genome shotgun (WGS) entry which is preliminary data.</text>
</comment>
<organism evidence="2 3">
    <name type="scientific">Algoriphagus jejuensis</name>
    <dbReference type="NCBI Taxonomy" id="419934"/>
    <lineage>
        <taxon>Bacteria</taxon>
        <taxon>Pseudomonadati</taxon>
        <taxon>Bacteroidota</taxon>
        <taxon>Cytophagia</taxon>
        <taxon>Cytophagales</taxon>
        <taxon>Cyclobacteriaceae</taxon>
        <taxon>Algoriphagus</taxon>
    </lineage>
</organism>
<sequence>MKIDRKFNELSKSEYFYFIDRHGDYSDFNTLGLYRSICENDNLDLADRLEVRNYANQFFGKTFEFLQVKDPRTYFELTTLGEELTVADERQVWNEIRKNQERILSDKKIKHRNFGDHSKHNCGHPGCPFDGMMIRQDSWLTEMHIVFNSDRNKTGVKAKSERLKKERKNQKWLRGEM</sequence>
<gene>
    <name evidence="2" type="ORF">GCM10009119_28320</name>
</gene>
<evidence type="ECO:0000313" key="2">
    <source>
        <dbReference type="EMBL" id="GAA0879863.1"/>
    </source>
</evidence>
<accession>A0ABP3YH17</accession>
<evidence type="ECO:0000313" key="3">
    <source>
        <dbReference type="Proteomes" id="UP001500469"/>
    </source>
</evidence>
<dbReference type="EMBL" id="BAAAFI010000035">
    <property type="protein sequence ID" value="GAA0879863.1"/>
    <property type="molecule type" value="Genomic_DNA"/>
</dbReference>
<name>A0ABP3YH17_9BACT</name>
<evidence type="ECO:0000256" key="1">
    <source>
        <dbReference type="SAM" id="MobiDB-lite"/>
    </source>
</evidence>
<protein>
    <recommendedName>
        <fullName evidence="4">HNH endonuclease</fullName>
    </recommendedName>
</protein>
<proteinExistence type="predicted"/>
<reference evidence="3" key="1">
    <citation type="journal article" date="2019" name="Int. J. Syst. Evol. Microbiol.">
        <title>The Global Catalogue of Microorganisms (GCM) 10K type strain sequencing project: providing services to taxonomists for standard genome sequencing and annotation.</title>
        <authorList>
            <consortium name="The Broad Institute Genomics Platform"/>
            <consortium name="The Broad Institute Genome Sequencing Center for Infectious Disease"/>
            <person name="Wu L."/>
            <person name="Ma J."/>
        </authorList>
    </citation>
    <scope>NUCLEOTIDE SEQUENCE [LARGE SCALE GENOMIC DNA]</scope>
    <source>
        <strain evidence="3">JCM 16112</strain>
    </source>
</reference>
<keyword evidence="3" id="KW-1185">Reference proteome</keyword>
<evidence type="ECO:0008006" key="4">
    <source>
        <dbReference type="Google" id="ProtNLM"/>
    </source>
</evidence>
<dbReference type="Proteomes" id="UP001500469">
    <property type="component" value="Unassembled WGS sequence"/>
</dbReference>